<reference evidence="2" key="1">
    <citation type="journal article" date="2023" name="G3 (Bethesda)">
        <title>Genome assembly and association tests identify interacting loci associated with vigor, precocity, and sex in interspecific pistachio rootstocks.</title>
        <authorList>
            <person name="Palmer W."/>
            <person name="Jacygrad E."/>
            <person name="Sagayaradj S."/>
            <person name="Cavanaugh K."/>
            <person name="Han R."/>
            <person name="Bertier L."/>
            <person name="Beede B."/>
            <person name="Kafkas S."/>
            <person name="Golino D."/>
            <person name="Preece J."/>
            <person name="Michelmore R."/>
        </authorList>
    </citation>
    <scope>NUCLEOTIDE SEQUENCE [LARGE SCALE GENOMIC DNA]</scope>
</reference>
<name>A0ACC0ZGJ6_9ROSI</name>
<accession>A0ACC0ZGJ6</accession>
<dbReference type="EMBL" id="CM047736">
    <property type="protein sequence ID" value="KAJ0051342.1"/>
    <property type="molecule type" value="Genomic_DNA"/>
</dbReference>
<evidence type="ECO:0000313" key="2">
    <source>
        <dbReference type="Proteomes" id="UP001163603"/>
    </source>
</evidence>
<sequence>MSSLSSFTVATHHLLSPPSHCRHLLSLTVTSPLAISSLSSSQLTERGFKIKLKMLHLYCNLHRPSPPLLLPLQQQFSPTPSPIEYAIFLSSF</sequence>
<evidence type="ECO:0000313" key="1">
    <source>
        <dbReference type="EMBL" id="KAJ0051342.1"/>
    </source>
</evidence>
<proteinExistence type="predicted"/>
<organism evidence="1 2">
    <name type="scientific">Pistacia integerrima</name>
    <dbReference type="NCBI Taxonomy" id="434235"/>
    <lineage>
        <taxon>Eukaryota</taxon>
        <taxon>Viridiplantae</taxon>
        <taxon>Streptophyta</taxon>
        <taxon>Embryophyta</taxon>
        <taxon>Tracheophyta</taxon>
        <taxon>Spermatophyta</taxon>
        <taxon>Magnoliopsida</taxon>
        <taxon>eudicotyledons</taxon>
        <taxon>Gunneridae</taxon>
        <taxon>Pentapetalae</taxon>
        <taxon>rosids</taxon>
        <taxon>malvids</taxon>
        <taxon>Sapindales</taxon>
        <taxon>Anacardiaceae</taxon>
        <taxon>Pistacia</taxon>
    </lineage>
</organism>
<protein>
    <submittedName>
        <fullName evidence="1">Uncharacterized protein</fullName>
    </submittedName>
</protein>
<gene>
    <name evidence="1" type="ORF">Pint_02895</name>
</gene>
<keyword evidence="2" id="KW-1185">Reference proteome</keyword>
<dbReference type="Proteomes" id="UP001163603">
    <property type="component" value="Chromosome 1"/>
</dbReference>
<comment type="caution">
    <text evidence="1">The sequence shown here is derived from an EMBL/GenBank/DDBJ whole genome shotgun (WGS) entry which is preliminary data.</text>
</comment>